<reference evidence="7" key="1">
    <citation type="journal article" date="2023" name="Insect Mol. Biol.">
        <title>Genome sequencing provides insights into the evolution of gene families encoding plant cell wall-degrading enzymes in longhorned beetles.</title>
        <authorList>
            <person name="Shin N.R."/>
            <person name="Okamura Y."/>
            <person name="Kirsch R."/>
            <person name="Pauchet Y."/>
        </authorList>
    </citation>
    <scope>NUCLEOTIDE SEQUENCE</scope>
    <source>
        <strain evidence="7">RBIC_L_NR</strain>
    </source>
</reference>
<dbReference type="InterPro" id="IPR039396">
    <property type="entry name" value="Deltex_C"/>
</dbReference>
<evidence type="ECO:0000256" key="5">
    <source>
        <dbReference type="RuleBase" id="RU367105"/>
    </source>
</evidence>
<dbReference type="InterPro" id="IPR039398">
    <property type="entry name" value="Deltex_fam"/>
</dbReference>
<comment type="similarity">
    <text evidence="5">Belongs to the Deltex family.</text>
</comment>
<evidence type="ECO:0000256" key="4">
    <source>
        <dbReference type="ARBA" id="ARBA00022723"/>
    </source>
</evidence>
<evidence type="ECO:0000313" key="7">
    <source>
        <dbReference type="EMBL" id="KAJ8959735.1"/>
    </source>
</evidence>
<feature type="domain" description="Deltex C-terminal" evidence="6">
    <location>
        <begin position="6"/>
        <end position="48"/>
    </location>
</feature>
<keyword evidence="4 5" id="KW-0479">Metal-binding</keyword>
<evidence type="ECO:0000256" key="2">
    <source>
        <dbReference type="ARBA" id="ARBA00004906"/>
    </source>
</evidence>
<dbReference type="EMBL" id="JANEYF010001674">
    <property type="protein sequence ID" value="KAJ8959735.1"/>
    <property type="molecule type" value="Genomic_DNA"/>
</dbReference>
<dbReference type="GO" id="GO:0008270">
    <property type="term" value="F:zinc ion binding"/>
    <property type="evidence" value="ECO:0007669"/>
    <property type="project" value="UniProtKB-KW"/>
</dbReference>
<accession>A0AAV8Z876</accession>
<dbReference type="InterPro" id="IPR039399">
    <property type="entry name" value="Deltex_C_sf"/>
</dbReference>
<keyword evidence="3 5" id="KW-0808">Transferase</keyword>
<comment type="caution">
    <text evidence="7">The sequence shown here is derived from an EMBL/GenBank/DDBJ whole genome shotgun (WGS) entry which is preliminary data.</text>
</comment>
<comment type="pathway">
    <text evidence="2 5">Protein modification; protein ubiquitination.</text>
</comment>
<keyword evidence="5" id="KW-0963">Cytoplasm</keyword>
<dbReference type="EC" id="2.3.2.27" evidence="5"/>
<dbReference type="GO" id="GO:0005737">
    <property type="term" value="C:cytoplasm"/>
    <property type="evidence" value="ECO:0007669"/>
    <property type="project" value="UniProtKB-SubCell"/>
</dbReference>
<dbReference type="Proteomes" id="UP001162156">
    <property type="component" value="Unassembled WGS sequence"/>
</dbReference>
<comment type="catalytic activity">
    <reaction evidence="1 5">
        <text>S-ubiquitinyl-[E2 ubiquitin-conjugating enzyme]-L-cysteine + [acceptor protein]-L-lysine = [E2 ubiquitin-conjugating enzyme]-L-cysteine + N(6)-ubiquitinyl-[acceptor protein]-L-lysine.</text>
        <dbReference type="EC" id="2.3.2.27"/>
    </reaction>
</comment>
<evidence type="ECO:0000313" key="8">
    <source>
        <dbReference type="Proteomes" id="UP001162156"/>
    </source>
</evidence>
<protein>
    <recommendedName>
        <fullName evidence="5">E3 ubiquitin-protein ligase</fullName>
        <ecNumber evidence="5">2.3.2.27</ecNumber>
    </recommendedName>
</protein>
<evidence type="ECO:0000256" key="1">
    <source>
        <dbReference type="ARBA" id="ARBA00000900"/>
    </source>
</evidence>
<dbReference type="GO" id="GO:0007219">
    <property type="term" value="P:Notch signaling pathway"/>
    <property type="evidence" value="ECO:0007669"/>
    <property type="project" value="InterPro"/>
</dbReference>
<keyword evidence="5" id="KW-0863">Zinc-finger</keyword>
<dbReference type="AlphaFoldDB" id="A0AAV8Z876"/>
<feature type="domain" description="Deltex C-terminal" evidence="6">
    <location>
        <begin position="57"/>
        <end position="92"/>
    </location>
</feature>
<organism evidence="7 8">
    <name type="scientific">Rhamnusium bicolor</name>
    <dbReference type="NCBI Taxonomy" id="1586634"/>
    <lineage>
        <taxon>Eukaryota</taxon>
        <taxon>Metazoa</taxon>
        <taxon>Ecdysozoa</taxon>
        <taxon>Arthropoda</taxon>
        <taxon>Hexapoda</taxon>
        <taxon>Insecta</taxon>
        <taxon>Pterygota</taxon>
        <taxon>Neoptera</taxon>
        <taxon>Endopterygota</taxon>
        <taxon>Coleoptera</taxon>
        <taxon>Polyphaga</taxon>
        <taxon>Cucujiformia</taxon>
        <taxon>Chrysomeloidea</taxon>
        <taxon>Cerambycidae</taxon>
        <taxon>Lepturinae</taxon>
        <taxon>Rhagiini</taxon>
        <taxon>Rhamnusium</taxon>
    </lineage>
</organism>
<gene>
    <name evidence="7" type="ORF">NQ314_006159</name>
</gene>
<dbReference type="GO" id="GO:0061630">
    <property type="term" value="F:ubiquitin protein ligase activity"/>
    <property type="evidence" value="ECO:0007669"/>
    <property type="project" value="UniProtKB-UniRule"/>
</dbReference>
<keyword evidence="5" id="KW-0862">Zinc</keyword>
<dbReference type="PANTHER" id="PTHR12622">
    <property type="entry name" value="DELTEX-RELATED"/>
    <property type="match status" value="1"/>
</dbReference>
<dbReference type="Pfam" id="PF18102">
    <property type="entry name" value="DTC"/>
    <property type="match status" value="2"/>
</dbReference>
<proteinExistence type="inferred from homology"/>
<sequence>MGEKHGNQPPGSMEWGVLDRSLPGHQNYRTIQIVYNIHSGIQGSGTPPSWVRGRRSWNIPHKTEIGPSNTSHSYPDSGYLNRVIRELEALGVVEE</sequence>
<dbReference type="GO" id="GO:0016567">
    <property type="term" value="P:protein ubiquitination"/>
    <property type="evidence" value="ECO:0007669"/>
    <property type="project" value="UniProtKB-UniRule"/>
</dbReference>
<evidence type="ECO:0000256" key="3">
    <source>
        <dbReference type="ARBA" id="ARBA00022679"/>
    </source>
</evidence>
<dbReference type="Gene3D" id="3.30.390.130">
    <property type="match status" value="2"/>
</dbReference>
<name>A0AAV8Z876_9CUCU</name>
<feature type="non-terminal residue" evidence="7">
    <location>
        <position position="95"/>
    </location>
</feature>
<evidence type="ECO:0000259" key="6">
    <source>
        <dbReference type="Pfam" id="PF18102"/>
    </source>
</evidence>
<keyword evidence="8" id="KW-1185">Reference proteome</keyword>
<comment type="subcellular location">
    <subcellularLocation>
        <location evidence="5">Cytoplasm</location>
    </subcellularLocation>
</comment>